<proteinExistence type="predicted"/>
<dbReference type="Gene3D" id="3.30.565.10">
    <property type="entry name" value="Histidine kinase-like ATPase, C-terminal domain"/>
    <property type="match status" value="1"/>
</dbReference>
<keyword evidence="4" id="KW-1185">Reference proteome</keyword>
<dbReference type="GO" id="GO:0004673">
    <property type="term" value="F:protein histidine kinase activity"/>
    <property type="evidence" value="ECO:0007669"/>
    <property type="project" value="UniProtKB-EC"/>
</dbReference>
<dbReference type="PANTHER" id="PTHR34220:SF7">
    <property type="entry name" value="SENSOR HISTIDINE KINASE YPDA"/>
    <property type="match status" value="1"/>
</dbReference>
<keyword evidence="3" id="KW-0808">Transferase</keyword>
<dbReference type="Pfam" id="PF06580">
    <property type="entry name" value="His_kinase"/>
    <property type="match status" value="1"/>
</dbReference>
<dbReference type="InterPro" id="IPR036890">
    <property type="entry name" value="HATPase_C_sf"/>
</dbReference>
<dbReference type="InterPro" id="IPR010559">
    <property type="entry name" value="Sig_transdc_His_kin_internal"/>
</dbReference>
<keyword evidence="1" id="KW-0472">Membrane</keyword>
<dbReference type="EC" id="2.7.13.3" evidence="3"/>
<accession>A0ABW1SC00</accession>
<sequence>MADGKKTAMQEDMKLSVIPPPEKSARSVWPPAIVAILLVWVFYFFTKTGVGLIIADGWQYIDQRAVVMAFGIALSLLIVVILEAAWNWPVWAKIILIVVLACVVAIPYAAFNWLLLFYLEGDLDQWLLTMMASWGQSAHLYLAITVVIVATQYSTSLLAREERMHAMETAARTLELRALRYQVNPHFLFNVLNSVAALVSDDERDRAQTMLANLAAYYRTSLTLDPMADVTLKEEIAAQLLYIEIERVRFPDRLAVEINIPPELETVLVPSLILQPIVENSVKHSVATSSGQVLLAISAKAEGDNLKIIISDRVSDSELRDRSQSSGTSTGLRNVRARLNSRFGEAARVNSTPTATGYETTLVFPVEQP</sequence>
<keyword evidence="1" id="KW-0812">Transmembrane</keyword>
<dbReference type="EMBL" id="JBHSSW010000028">
    <property type="protein sequence ID" value="MFC6199216.1"/>
    <property type="molecule type" value="Genomic_DNA"/>
</dbReference>
<dbReference type="PANTHER" id="PTHR34220">
    <property type="entry name" value="SENSOR HISTIDINE KINASE YPDA"/>
    <property type="match status" value="1"/>
</dbReference>
<dbReference type="Proteomes" id="UP001596303">
    <property type="component" value="Unassembled WGS sequence"/>
</dbReference>
<evidence type="ECO:0000256" key="1">
    <source>
        <dbReference type="SAM" id="Phobius"/>
    </source>
</evidence>
<feature type="transmembrane region" description="Helical" evidence="1">
    <location>
        <begin position="94"/>
        <end position="118"/>
    </location>
</feature>
<dbReference type="InterPro" id="IPR050640">
    <property type="entry name" value="Bact_2-comp_sensor_kinase"/>
</dbReference>
<feature type="transmembrane region" description="Helical" evidence="1">
    <location>
        <begin position="28"/>
        <end position="45"/>
    </location>
</feature>
<evidence type="ECO:0000313" key="3">
    <source>
        <dbReference type="EMBL" id="MFC6199216.1"/>
    </source>
</evidence>
<evidence type="ECO:0000313" key="4">
    <source>
        <dbReference type="Proteomes" id="UP001596303"/>
    </source>
</evidence>
<keyword evidence="3" id="KW-0418">Kinase</keyword>
<organism evidence="3 4">
    <name type="scientific">Ponticaulis profundi</name>
    <dbReference type="NCBI Taxonomy" id="2665222"/>
    <lineage>
        <taxon>Bacteria</taxon>
        <taxon>Pseudomonadati</taxon>
        <taxon>Pseudomonadota</taxon>
        <taxon>Alphaproteobacteria</taxon>
        <taxon>Hyphomonadales</taxon>
        <taxon>Hyphomonadaceae</taxon>
        <taxon>Ponticaulis</taxon>
    </lineage>
</organism>
<dbReference type="SUPFAM" id="SSF55874">
    <property type="entry name" value="ATPase domain of HSP90 chaperone/DNA topoisomerase II/histidine kinase"/>
    <property type="match status" value="1"/>
</dbReference>
<protein>
    <submittedName>
        <fullName evidence="3">Sensor histidine kinase</fullName>
        <ecNumber evidence="3">2.7.13.3</ecNumber>
    </submittedName>
</protein>
<comment type="caution">
    <text evidence="3">The sequence shown here is derived from an EMBL/GenBank/DDBJ whole genome shotgun (WGS) entry which is preliminary data.</text>
</comment>
<keyword evidence="1" id="KW-1133">Transmembrane helix</keyword>
<name>A0ABW1SC00_9PROT</name>
<feature type="transmembrane region" description="Helical" evidence="1">
    <location>
        <begin position="65"/>
        <end position="82"/>
    </location>
</feature>
<gene>
    <name evidence="3" type="ORF">ACFQDM_14110</name>
</gene>
<reference evidence="4" key="1">
    <citation type="journal article" date="2019" name="Int. J. Syst. Evol. Microbiol.">
        <title>The Global Catalogue of Microorganisms (GCM) 10K type strain sequencing project: providing services to taxonomists for standard genome sequencing and annotation.</title>
        <authorList>
            <consortium name="The Broad Institute Genomics Platform"/>
            <consortium name="The Broad Institute Genome Sequencing Center for Infectious Disease"/>
            <person name="Wu L."/>
            <person name="Ma J."/>
        </authorList>
    </citation>
    <scope>NUCLEOTIDE SEQUENCE [LARGE SCALE GENOMIC DNA]</scope>
    <source>
        <strain evidence="4">CGMCC-1.15741</strain>
    </source>
</reference>
<feature type="domain" description="Signal transduction histidine kinase internal region" evidence="2">
    <location>
        <begin position="175"/>
        <end position="254"/>
    </location>
</feature>
<evidence type="ECO:0000259" key="2">
    <source>
        <dbReference type="Pfam" id="PF06580"/>
    </source>
</evidence>
<feature type="transmembrane region" description="Helical" evidence="1">
    <location>
        <begin position="138"/>
        <end position="159"/>
    </location>
</feature>